<keyword evidence="2" id="KW-1185">Reference proteome</keyword>
<sequence length="127" mass="15096">MFGVEKYILKQLTKFECVNIIPGEIAFKNDMLMKLINKNKEYEKLILESISLLKGIDKINFNYDKKIIILNYDIYILSENKVLNWIQQVVDVVKENYKEIINNLNKDSKKIISIIKPKLIKRIKDFQ</sequence>
<name>A0A6I1MSA5_9CLOT</name>
<reference evidence="1 2" key="1">
    <citation type="submission" date="2019-10" db="EMBL/GenBank/DDBJ databases">
        <title>The Genome Sequence of Clostridium tarantellae Isolated from Fish Brain.</title>
        <authorList>
            <person name="Bano L."/>
            <person name="Kiel M."/>
            <person name="Sales G."/>
            <person name="Doxey A.C."/>
            <person name="Mansfield M.J."/>
            <person name="Schiavone M."/>
            <person name="Rossetto O."/>
            <person name="Pirazzini M."/>
            <person name="Dobrindt U."/>
            <person name="Montecucco C."/>
        </authorList>
    </citation>
    <scope>NUCLEOTIDE SEQUENCE [LARGE SCALE GENOMIC DNA]</scope>
    <source>
        <strain evidence="1 2">DSM 3997</strain>
    </source>
</reference>
<proteinExistence type="predicted"/>
<organism evidence="1 2">
    <name type="scientific">Clostridium tarantellae</name>
    <dbReference type="NCBI Taxonomy" id="39493"/>
    <lineage>
        <taxon>Bacteria</taxon>
        <taxon>Bacillati</taxon>
        <taxon>Bacillota</taxon>
        <taxon>Clostridia</taxon>
        <taxon>Eubacteriales</taxon>
        <taxon>Clostridiaceae</taxon>
        <taxon>Clostridium</taxon>
    </lineage>
</organism>
<accession>A0A6I1MSA5</accession>
<protein>
    <submittedName>
        <fullName evidence="1">Uncharacterized protein</fullName>
    </submittedName>
</protein>
<evidence type="ECO:0000313" key="1">
    <source>
        <dbReference type="EMBL" id="MPQ45072.1"/>
    </source>
</evidence>
<dbReference type="Proteomes" id="UP000430345">
    <property type="component" value="Unassembled WGS sequence"/>
</dbReference>
<dbReference type="AlphaFoldDB" id="A0A6I1MSA5"/>
<gene>
    <name evidence="1" type="ORF">GBZ86_15215</name>
</gene>
<dbReference type="RefSeq" id="WP_152892061.1">
    <property type="nucleotide sequence ID" value="NZ_WHJC01000424.1"/>
</dbReference>
<comment type="caution">
    <text evidence="1">The sequence shown here is derived from an EMBL/GenBank/DDBJ whole genome shotgun (WGS) entry which is preliminary data.</text>
</comment>
<evidence type="ECO:0000313" key="2">
    <source>
        <dbReference type="Proteomes" id="UP000430345"/>
    </source>
</evidence>
<dbReference type="OrthoDB" id="2053977at2"/>
<dbReference type="EMBL" id="WHJC01000424">
    <property type="protein sequence ID" value="MPQ45072.1"/>
    <property type="molecule type" value="Genomic_DNA"/>
</dbReference>